<dbReference type="InterPro" id="IPR023028">
    <property type="entry name" value="Mannitol_1_phos_5_DH"/>
</dbReference>
<dbReference type="PANTHER" id="PTHR30524:SF0">
    <property type="entry name" value="ALTRONATE OXIDOREDUCTASE-RELATED"/>
    <property type="match status" value="1"/>
</dbReference>
<dbReference type="eggNOG" id="COG0246">
    <property type="taxonomic scope" value="Bacteria"/>
</dbReference>
<evidence type="ECO:0000313" key="11">
    <source>
        <dbReference type="Proteomes" id="UP000010880"/>
    </source>
</evidence>
<dbReference type="AlphaFoldDB" id="L0KB06"/>
<keyword evidence="11" id="KW-1185">Reference proteome</keyword>
<reference evidence="11" key="1">
    <citation type="submission" date="2012-02" db="EMBL/GenBank/DDBJ databases">
        <title>The complete genome of Halobacteroides halobius DSM 5150.</title>
        <authorList>
            <person name="Lucas S."/>
            <person name="Copeland A."/>
            <person name="Lapidus A."/>
            <person name="Glavina del Rio T."/>
            <person name="Dalin E."/>
            <person name="Tice H."/>
            <person name="Bruce D."/>
            <person name="Goodwin L."/>
            <person name="Pitluck S."/>
            <person name="Peters L."/>
            <person name="Mikhailova N."/>
            <person name="Gu W."/>
            <person name="Kyrpides N."/>
            <person name="Mavromatis K."/>
            <person name="Ivanova N."/>
            <person name="Brettin T."/>
            <person name="Detter J.C."/>
            <person name="Han C."/>
            <person name="Larimer F."/>
            <person name="Land M."/>
            <person name="Hauser L."/>
            <person name="Markowitz V."/>
            <person name="Cheng J.-F."/>
            <person name="Hugenholtz P."/>
            <person name="Woyke T."/>
            <person name="Wu D."/>
            <person name="Tindall B."/>
            <person name="Pomrenke H."/>
            <person name="Brambilla E."/>
            <person name="Klenk H.-P."/>
            <person name="Eisen J.A."/>
        </authorList>
    </citation>
    <scope>NUCLEOTIDE SEQUENCE [LARGE SCALE GENOMIC DNA]</scope>
    <source>
        <strain evidence="11">ATCC 35273 / DSM 5150 / MD-1</strain>
    </source>
</reference>
<dbReference type="HOGENOM" id="CLU_036089_2_0_9"/>
<comment type="catalytic activity">
    <reaction evidence="6 7">
        <text>D-mannitol 1-phosphate + NAD(+) = beta-D-fructose 6-phosphate + NADH + H(+)</text>
        <dbReference type="Rhea" id="RHEA:19661"/>
        <dbReference type="ChEBI" id="CHEBI:15378"/>
        <dbReference type="ChEBI" id="CHEBI:57540"/>
        <dbReference type="ChEBI" id="CHEBI:57634"/>
        <dbReference type="ChEBI" id="CHEBI:57945"/>
        <dbReference type="ChEBI" id="CHEBI:61381"/>
        <dbReference type="EC" id="1.1.1.17"/>
    </reaction>
</comment>
<accession>L0KB06</accession>
<dbReference type="InterPro" id="IPR013328">
    <property type="entry name" value="6PGD_dom2"/>
</dbReference>
<dbReference type="Gene3D" id="3.40.50.720">
    <property type="entry name" value="NAD(P)-binding Rossmann-like Domain"/>
    <property type="match status" value="1"/>
</dbReference>
<dbReference type="HAMAP" id="MF_00196">
    <property type="entry name" value="Mannitol_dehydrog"/>
    <property type="match status" value="1"/>
</dbReference>
<evidence type="ECO:0000256" key="3">
    <source>
        <dbReference type="ARBA" id="ARBA00016219"/>
    </source>
</evidence>
<evidence type="ECO:0000256" key="5">
    <source>
        <dbReference type="ARBA" id="ARBA00023027"/>
    </source>
</evidence>
<dbReference type="OrthoDB" id="271711at2"/>
<feature type="domain" description="Mannitol dehydrogenase N-terminal" evidence="8">
    <location>
        <begin position="1"/>
        <end position="193"/>
    </location>
</feature>
<dbReference type="PRINTS" id="PR00084">
    <property type="entry name" value="MTLDHDRGNASE"/>
</dbReference>
<dbReference type="EC" id="1.1.1.17" evidence="2 7"/>
<dbReference type="Proteomes" id="UP000010880">
    <property type="component" value="Chromosome"/>
</dbReference>
<dbReference type="InterPro" id="IPR013131">
    <property type="entry name" value="Mannitol_DH_N"/>
</dbReference>
<evidence type="ECO:0000256" key="4">
    <source>
        <dbReference type="ARBA" id="ARBA00023002"/>
    </source>
</evidence>
<dbReference type="InterPro" id="IPR000669">
    <property type="entry name" value="Mannitol_DH"/>
</dbReference>
<gene>
    <name evidence="7" type="primary">mtlD</name>
    <name evidence="10" type="ordered locus">Halha_2322</name>
</gene>
<dbReference type="SUPFAM" id="SSF48179">
    <property type="entry name" value="6-phosphogluconate dehydrogenase C-terminal domain-like"/>
    <property type="match status" value="1"/>
</dbReference>
<evidence type="ECO:0000256" key="1">
    <source>
        <dbReference type="ARBA" id="ARBA00006541"/>
    </source>
</evidence>
<comment type="similarity">
    <text evidence="1 7">Belongs to the mannitol dehydrogenase family.</text>
</comment>
<evidence type="ECO:0000313" key="10">
    <source>
        <dbReference type="EMBL" id="AGB42196.1"/>
    </source>
</evidence>
<feature type="domain" description="Mannitol dehydrogenase C-terminal" evidence="9">
    <location>
        <begin position="204"/>
        <end position="377"/>
    </location>
</feature>
<evidence type="ECO:0000256" key="7">
    <source>
        <dbReference type="HAMAP-Rule" id="MF_00196"/>
    </source>
</evidence>
<dbReference type="PANTHER" id="PTHR30524">
    <property type="entry name" value="MANNITOL-1-PHOSPHATE 5-DEHYDROGENASE"/>
    <property type="match status" value="1"/>
</dbReference>
<dbReference type="NCBIfam" id="NF002647">
    <property type="entry name" value="PRK02318.1-3"/>
    <property type="match status" value="1"/>
</dbReference>
<dbReference type="EMBL" id="CP003359">
    <property type="protein sequence ID" value="AGB42196.1"/>
    <property type="molecule type" value="Genomic_DNA"/>
</dbReference>
<dbReference type="GO" id="GO:0008926">
    <property type="term" value="F:mannitol-1-phosphate 5-dehydrogenase activity"/>
    <property type="evidence" value="ECO:0007669"/>
    <property type="project" value="UniProtKB-UniRule"/>
</dbReference>
<evidence type="ECO:0000259" key="9">
    <source>
        <dbReference type="Pfam" id="PF08125"/>
    </source>
</evidence>
<dbReference type="STRING" id="748449.Halha_2322"/>
<dbReference type="PATRIC" id="fig|748449.3.peg.2241"/>
<evidence type="ECO:0000259" key="8">
    <source>
        <dbReference type="Pfam" id="PF01232"/>
    </source>
</evidence>
<sequence length="395" mass="44621">MQALHFGAGNIGRGFIGYLLNKTGYNVCFVDVNEKIIESINKTNSYTIELLDDDQTRETIFPVTALNSIKEEEKVIQGIIEVDIITTSVGVGNLSKIAEILSKGLSKRLKENKTKIDVIANENAINASSTLKKEIEKHVPSEKMSEICEFVGFPNSAIDRLALSKETDQGEIALVEPVYEWVINKSEMMNLDLPLIEDVIYVENLDPYIKRKIYMVNMGHAATAYIGFAAGEDTIQSTLAKPEMEDFIRGVLDEVKHYVVKKLGFESKEIDSFIEKTLKRFKNENISDNVLRVGKDPMRKLGYDERLIKPLRELFDLGVSVEYLSTAVSAAFLFSNSDDEEAVRLEKYIQEQGINEAIYQFTEIEDPKLKDKIVEGYYELKDKGCKELIKQINAG</sequence>
<keyword evidence="5 7" id="KW-0520">NAD</keyword>
<dbReference type="InterPro" id="IPR013118">
    <property type="entry name" value="Mannitol_DH_C"/>
</dbReference>
<dbReference type="SUPFAM" id="SSF51735">
    <property type="entry name" value="NAD(P)-binding Rossmann-fold domains"/>
    <property type="match status" value="1"/>
</dbReference>
<dbReference type="InterPro" id="IPR036291">
    <property type="entry name" value="NAD(P)-bd_dom_sf"/>
</dbReference>
<keyword evidence="4 7" id="KW-0560">Oxidoreductase</keyword>
<dbReference type="InterPro" id="IPR008927">
    <property type="entry name" value="6-PGluconate_DH-like_C_sf"/>
</dbReference>
<name>L0KB06_HALHC</name>
<dbReference type="Pfam" id="PF08125">
    <property type="entry name" value="Mannitol_dh_C"/>
    <property type="match status" value="1"/>
</dbReference>
<protein>
    <recommendedName>
        <fullName evidence="3 7">Mannitol-1-phosphate 5-dehydrogenase</fullName>
        <ecNumber evidence="2 7">1.1.1.17</ecNumber>
    </recommendedName>
</protein>
<evidence type="ECO:0000256" key="2">
    <source>
        <dbReference type="ARBA" id="ARBA00012939"/>
    </source>
</evidence>
<dbReference type="NCBIfam" id="NF002652">
    <property type="entry name" value="PRK02318.2-5"/>
    <property type="match status" value="1"/>
</dbReference>
<organism evidence="10 11">
    <name type="scientific">Halobacteroides halobius (strain ATCC 35273 / DSM 5150 / MD-1)</name>
    <dbReference type="NCBI Taxonomy" id="748449"/>
    <lineage>
        <taxon>Bacteria</taxon>
        <taxon>Bacillati</taxon>
        <taxon>Bacillota</taxon>
        <taxon>Clostridia</taxon>
        <taxon>Halanaerobiales</taxon>
        <taxon>Halobacteroidaceae</taxon>
        <taxon>Halobacteroides</taxon>
    </lineage>
</organism>
<dbReference type="Gene3D" id="1.10.1040.10">
    <property type="entry name" value="N-(1-d-carboxylethyl)-l-norvaline Dehydrogenase, domain 2"/>
    <property type="match status" value="1"/>
</dbReference>
<dbReference type="Pfam" id="PF01232">
    <property type="entry name" value="Mannitol_dh"/>
    <property type="match status" value="1"/>
</dbReference>
<dbReference type="RefSeq" id="WP_015327910.1">
    <property type="nucleotide sequence ID" value="NC_019978.1"/>
</dbReference>
<dbReference type="GO" id="GO:0019592">
    <property type="term" value="P:mannitol catabolic process"/>
    <property type="evidence" value="ECO:0007669"/>
    <property type="project" value="TreeGrafter"/>
</dbReference>
<feature type="binding site" evidence="7">
    <location>
        <begin position="3"/>
        <end position="14"/>
    </location>
    <ligand>
        <name>NAD(+)</name>
        <dbReference type="ChEBI" id="CHEBI:57540"/>
    </ligand>
</feature>
<dbReference type="GO" id="GO:0005829">
    <property type="term" value="C:cytosol"/>
    <property type="evidence" value="ECO:0007669"/>
    <property type="project" value="TreeGrafter"/>
</dbReference>
<proteinExistence type="inferred from homology"/>
<evidence type="ECO:0000256" key="6">
    <source>
        <dbReference type="ARBA" id="ARBA00048615"/>
    </source>
</evidence>
<dbReference type="KEGG" id="hhl:Halha_2322"/>